<evidence type="ECO:0000256" key="2">
    <source>
        <dbReference type="ARBA" id="ARBA00022670"/>
    </source>
</evidence>
<sequence>MSQQGRSPRKPRSTNSAATAPRRRRWPLRVAIGIVLLAAIGIGVGAIAVASTSVPSPNEVSTSEATIVYWADGSTELGRLGEATRRSVPLVSVPIEVQNAVLAAEDRTFYEHGGISPLGVGRAIWNNLSGGSTQGGSTITQQYAKNAYLSQDRSWDRKLREALLAFKLETVVSKSQILEDYLNTIYFGRGAYGIEAASIAYFGKPVTELSTSEGAVLASIIKSPSGLSPEENLPALEGRWVYVIDAMVEQGWLTPEERASAAFPEIAKAKAGNRLGGQTGFLLNAVTSELAALGFDETEIQRGGLRITSTFERKAQRAATAAVKQEGPDSETQGLRIGLAAVRPGTGEVVAMYGGKDFVDDQINNATRRFAQAGSTFKPFALAAAVEQEVPLSSMWDGDSPATIQGYTLTNYGDKSYGKVSLLQATERSINTAYVQLESDIGVDNVADAALRAGVPEGTPGLNLGQLDLTFVLGTASPSGLDMANSYATFAASGARATPTVIKQVLGPNGGLLYESDPQTTEAFTADVANTVSYTLSKVVTNGTGATALALGRPAAAKTGTTDGNRSAWFVGYTPQLATAVLMAKEDEAGIPVSLSGTGGLGTVTGGSFPAAIWVAFMKAALGDSEVAAFPAPPAGVIVPVNCPTVLPPEGEEVPLGCPIPQIVEFGPSSEPVDESNPGDVAPLPSEPVDPAVDVPSPEANPDGSPALPVDPAAPAPTPTPTPTPTPSAAGSGPPTE</sequence>
<dbReference type="Pfam" id="PF00912">
    <property type="entry name" value="Transgly"/>
    <property type="match status" value="1"/>
</dbReference>
<evidence type="ECO:0000256" key="3">
    <source>
        <dbReference type="ARBA" id="ARBA00022676"/>
    </source>
</evidence>
<keyword evidence="9" id="KW-0961">Cell wall biogenesis/degradation</keyword>
<keyword evidence="8" id="KW-0511">Multifunctional enzyme</keyword>
<evidence type="ECO:0000256" key="10">
    <source>
        <dbReference type="ARBA" id="ARBA00044770"/>
    </source>
</evidence>
<evidence type="ECO:0000256" key="11">
    <source>
        <dbReference type="ARBA" id="ARBA00049902"/>
    </source>
</evidence>
<keyword evidence="6" id="KW-0133">Cell shape</keyword>
<dbReference type="SUPFAM" id="SSF56601">
    <property type="entry name" value="beta-lactamase/transpeptidase-like"/>
    <property type="match status" value="1"/>
</dbReference>
<dbReference type="InterPro" id="IPR023346">
    <property type="entry name" value="Lysozyme-like_dom_sf"/>
</dbReference>
<dbReference type="GO" id="GO:0030288">
    <property type="term" value="C:outer membrane-bounded periplasmic space"/>
    <property type="evidence" value="ECO:0007669"/>
    <property type="project" value="TreeGrafter"/>
</dbReference>
<reference evidence="16" key="1">
    <citation type="submission" date="2020-05" db="EMBL/GenBank/DDBJ databases">
        <authorList>
            <person name="Chiriac C."/>
            <person name="Salcher M."/>
            <person name="Ghai R."/>
            <person name="Kavagutti S V."/>
        </authorList>
    </citation>
    <scope>NUCLEOTIDE SEQUENCE</scope>
</reference>
<keyword evidence="2" id="KW-0645">Protease</keyword>
<evidence type="ECO:0000256" key="9">
    <source>
        <dbReference type="ARBA" id="ARBA00023316"/>
    </source>
</evidence>
<dbReference type="SUPFAM" id="SSF53955">
    <property type="entry name" value="Lysozyme-like"/>
    <property type="match status" value="1"/>
</dbReference>
<gene>
    <name evidence="16" type="ORF">UFOPK2810_00195</name>
</gene>
<dbReference type="GO" id="GO:0006508">
    <property type="term" value="P:proteolysis"/>
    <property type="evidence" value="ECO:0007669"/>
    <property type="project" value="UniProtKB-KW"/>
</dbReference>
<dbReference type="PANTHER" id="PTHR32282">
    <property type="entry name" value="BINDING PROTEIN TRANSPEPTIDASE, PUTATIVE-RELATED"/>
    <property type="match status" value="1"/>
</dbReference>
<evidence type="ECO:0000256" key="8">
    <source>
        <dbReference type="ARBA" id="ARBA00023268"/>
    </source>
</evidence>
<dbReference type="Gene3D" id="1.10.3810.10">
    <property type="entry name" value="Biosynthetic peptidoglycan transglycosylase-like"/>
    <property type="match status" value="1"/>
</dbReference>
<organism evidence="16">
    <name type="scientific">freshwater metagenome</name>
    <dbReference type="NCBI Taxonomy" id="449393"/>
    <lineage>
        <taxon>unclassified sequences</taxon>
        <taxon>metagenomes</taxon>
        <taxon>ecological metagenomes</taxon>
    </lineage>
</organism>
<dbReference type="GO" id="GO:0008658">
    <property type="term" value="F:penicillin binding"/>
    <property type="evidence" value="ECO:0007669"/>
    <property type="project" value="InterPro"/>
</dbReference>
<comment type="catalytic activity">
    <reaction evidence="11">
        <text>[GlcNAc-(1-&gt;4)-Mur2Ac(oyl-L-Ala-gamma-D-Glu-L-Lys-D-Ala-D-Ala)](n)-di-trans,octa-cis-undecaprenyl diphosphate + beta-D-GlcNAc-(1-&gt;4)-Mur2Ac(oyl-L-Ala-gamma-D-Glu-L-Lys-D-Ala-D-Ala)-di-trans,octa-cis-undecaprenyl diphosphate = [GlcNAc-(1-&gt;4)-Mur2Ac(oyl-L-Ala-gamma-D-Glu-L-Lys-D-Ala-D-Ala)](n+1)-di-trans,octa-cis-undecaprenyl diphosphate + di-trans,octa-cis-undecaprenyl diphosphate + H(+)</text>
        <dbReference type="Rhea" id="RHEA:23708"/>
        <dbReference type="Rhea" id="RHEA-COMP:9602"/>
        <dbReference type="Rhea" id="RHEA-COMP:9603"/>
        <dbReference type="ChEBI" id="CHEBI:15378"/>
        <dbReference type="ChEBI" id="CHEBI:58405"/>
        <dbReference type="ChEBI" id="CHEBI:60033"/>
        <dbReference type="ChEBI" id="CHEBI:78435"/>
        <dbReference type="EC" id="2.4.99.28"/>
    </reaction>
</comment>
<feature type="region of interest" description="Disordered" evidence="12">
    <location>
        <begin position="1"/>
        <end position="22"/>
    </location>
</feature>
<evidence type="ECO:0000256" key="5">
    <source>
        <dbReference type="ARBA" id="ARBA00022801"/>
    </source>
</evidence>
<dbReference type="AlphaFoldDB" id="A0A6J6SVN1"/>
<evidence type="ECO:0000256" key="1">
    <source>
        <dbReference type="ARBA" id="ARBA00022645"/>
    </source>
</evidence>
<accession>A0A6J6SVN1</accession>
<evidence type="ECO:0000259" key="15">
    <source>
        <dbReference type="Pfam" id="PF00912"/>
    </source>
</evidence>
<keyword evidence="13" id="KW-0812">Transmembrane</keyword>
<keyword evidence="4" id="KW-0808">Transferase</keyword>
<feature type="domain" description="Glycosyl transferase family 51" evidence="15">
    <location>
        <begin position="77"/>
        <end position="247"/>
    </location>
</feature>
<dbReference type="InterPro" id="IPR001460">
    <property type="entry name" value="PCN-bd_Tpept"/>
</dbReference>
<evidence type="ECO:0000256" key="6">
    <source>
        <dbReference type="ARBA" id="ARBA00022960"/>
    </source>
</evidence>
<dbReference type="Gene3D" id="3.40.710.10">
    <property type="entry name" value="DD-peptidase/beta-lactamase superfamily"/>
    <property type="match status" value="1"/>
</dbReference>
<evidence type="ECO:0000256" key="7">
    <source>
        <dbReference type="ARBA" id="ARBA00022984"/>
    </source>
</evidence>
<keyword evidence="1" id="KW-0121">Carboxypeptidase</keyword>
<dbReference type="GO" id="GO:0009252">
    <property type="term" value="P:peptidoglycan biosynthetic process"/>
    <property type="evidence" value="ECO:0007669"/>
    <property type="project" value="UniProtKB-KW"/>
</dbReference>
<dbReference type="InterPro" id="IPR012338">
    <property type="entry name" value="Beta-lactam/transpept-like"/>
</dbReference>
<protein>
    <recommendedName>
        <fullName evidence="10">peptidoglycan glycosyltransferase</fullName>
        <ecNumber evidence="10">2.4.99.28</ecNumber>
    </recommendedName>
</protein>
<dbReference type="EC" id="2.4.99.28" evidence="10"/>
<dbReference type="EMBL" id="CAEZYZ010000019">
    <property type="protein sequence ID" value="CAB4738708.1"/>
    <property type="molecule type" value="Genomic_DNA"/>
</dbReference>
<evidence type="ECO:0000259" key="14">
    <source>
        <dbReference type="Pfam" id="PF00905"/>
    </source>
</evidence>
<keyword evidence="13" id="KW-1133">Transmembrane helix</keyword>
<dbReference type="GO" id="GO:0008955">
    <property type="term" value="F:peptidoglycan glycosyltransferase activity"/>
    <property type="evidence" value="ECO:0007669"/>
    <property type="project" value="UniProtKB-EC"/>
</dbReference>
<dbReference type="InterPro" id="IPR036950">
    <property type="entry name" value="PBP_transglycosylase"/>
</dbReference>
<dbReference type="InterPro" id="IPR001264">
    <property type="entry name" value="Glyco_trans_51"/>
</dbReference>
<proteinExistence type="predicted"/>
<feature type="transmembrane region" description="Helical" evidence="13">
    <location>
        <begin position="30"/>
        <end position="50"/>
    </location>
</feature>
<evidence type="ECO:0000256" key="13">
    <source>
        <dbReference type="SAM" id="Phobius"/>
    </source>
</evidence>
<dbReference type="GO" id="GO:0071555">
    <property type="term" value="P:cell wall organization"/>
    <property type="evidence" value="ECO:0007669"/>
    <property type="project" value="UniProtKB-KW"/>
</dbReference>
<dbReference type="GO" id="GO:0004180">
    <property type="term" value="F:carboxypeptidase activity"/>
    <property type="evidence" value="ECO:0007669"/>
    <property type="project" value="UniProtKB-KW"/>
</dbReference>
<feature type="domain" description="Penicillin-binding protein transpeptidase" evidence="14">
    <location>
        <begin position="341"/>
        <end position="584"/>
    </location>
</feature>
<dbReference type="InterPro" id="IPR050396">
    <property type="entry name" value="Glycosyltr_51/Transpeptidase"/>
</dbReference>
<dbReference type="FunFam" id="1.10.3810.10:FF:000001">
    <property type="entry name" value="Penicillin-binding protein 1A"/>
    <property type="match status" value="1"/>
</dbReference>
<feature type="compositionally biased region" description="Pro residues" evidence="12">
    <location>
        <begin position="712"/>
        <end position="726"/>
    </location>
</feature>
<keyword evidence="3" id="KW-0328">Glycosyltransferase</keyword>
<keyword evidence="7" id="KW-0573">Peptidoglycan synthesis</keyword>
<evidence type="ECO:0000313" key="16">
    <source>
        <dbReference type="EMBL" id="CAB4738708.1"/>
    </source>
</evidence>
<keyword evidence="13" id="KW-0472">Membrane</keyword>
<name>A0A6J6SVN1_9ZZZZ</name>
<evidence type="ECO:0000256" key="12">
    <source>
        <dbReference type="SAM" id="MobiDB-lite"/>
    </source>
</evidence>
<evidence type="ECO:0000256" key="4">
    <source>
        <dbReference type="ARBA" id="ARBA00022679"/>
    </source>
</evidence>
<dbReference type="PANTHER" id="PTHR32282:SF34">
    <property type="entry name" value="PENICILLIN-BINDING PROTEIN 1A"/>
    <property type="match status" value="1"/>
</dbReference>
<keyword evidence="5" id="KW-0378">Hydrolase</keyword>
<dbReference type="GO" id="GO:0008360">
    <property type="term" value="P:regulation of cell shape"/>
    <property type="evidence" value="ECO:0007669"/>
    <property type="project" value="UniProtKB-KW"/>
</dbReference>
<feature type="region of interest" description="Disordered" evidence="12">
    <location>
        <begin position="659"/>
        <end position="737"/>
    </location>
</feature>
<feature type="compositionally biased region" description="Low complexity" evidence="12">
    <location>
        <begin position="727"/>
        <end position="737"/>
    </location>
</feature>
<dbReference type="Pfam" id="PF00905">
    <property type="entry name" value="Transpeptidase"/>
    <property type="match status" value="1"/>
</dbReference>